<dbReference type="SUPFAM" id="SSF53850">
    <property type="entry name" value="Periplasmic binding protein-like II"/>
    <property type="match status" value="1"/>
</dbReference>
<dbReference type="PROSITE" id="PS51257">
    <property type="entry name" value="PROKAR_LIPOPROTEIN"/>
    <property type="match status" value="1"/>
</dbReference>
<keyword evidence="2" id="KW-0813">Transport</keyword>
<reference evidence="2 3" key="1">
    <citation type="submission" date="2020-07" db="EMBL/GenBank/DDBJ databases">
        <title>Genomic Encyclopedia of Type Strains, Phase IV (KMG-IV): sequencing the most valuable type-strain genomes for metagenomic binning, comparative biology and taxonomic classification.</title>
        <authorList>
            <person name="Goeker M."/>
        </authorList>
    </citation>
    <scope>NUCLEOTIDE SEQUENCE [LARGE SCALE GENOMIC DNA]</scope>
    <source>
        <strain evidence="2 3">DSM 45533</strain>
    </source>
</reference>
<sequence length="426" mass="44596">MWAKLKIGVAGAAALALATACGGGETPAAPTGGETLTLQTNWTTAGTESVPLKKALAAFTQKTGIQVKVLENGDDLNQVYETALLAGQEADVLLVGLLEKQLDWVKNGAVVPVEDYVGAWGLQEEIPAEALADWKDAQGHLRGLPYAGFTWPWWYNKALFDKHGIALPATADDLVAAAGKLRKAGVGPVAIGGNDWSGQKVFMQIMETYLDAESAKKVFAEGETCASPAAMKGIELFVKLREAGVFVDGVEGLTADQAGAMYQDGSAAIAPLGSWSYVSTEPALAETTVLGGFPVATGGTYGKPTAFRGSTSAGWWISPNGKKKIDAVKQLMQHMYSPEVLQSMAVDGGVVMATATEVDTAKMTSPLLAQSVTALPSAVDFAVMPDLYVPADVGNPLYRATSIAYTKGNDAKKICAAVDDVYRAAK</sequence>
<dbReference type="InterPro" id="IPR050490">
    <property type="entry name" value="Bact_solute-bd_prot1"/>
</dbReference>
<dbReference type="PANTHER" id="PTHR43649:SF30">
    <property type="entry name" value="ABC TRANSPORTER SUBSTRATE-BINDING PROTEIN"/>
    <property type="match status" value="1"/>
</dbReference>
<protein>
    <submittedName>
        <fullName evidence="2">Multiple sugar transport system substrate-binding protein</fullName>
    </submittedName>
</protein>
<dbReference type="Gene3D" id="3.40.190.10">
    <property type="entry name" value="Periplasmic binding protein-like II"/>
    <property type="match status" value="2"/>
</dbReference>
<feature type="signal peptide" evidence="1">
    <location>
        <begin position="1"/>
        <end position="20"/>
    </location>
</feature>
<keyword evidence="2" id="KW-0762">Sugar transport</keyword>
<comment type="caution">
    <text evidence="2">The sequence shown here is derived from an EMBL/GenBank/DDBJ whole genome shotgun (WGS) entry which is preliminary data.</text>
</comment>
<dbReference type="Pfam" id="PF13416">
    <property type="entry name" value="SBP_bac_8"/>
    <property type="match status" value="1"/>
</dbReference>
<keyword evidence="1" id="KW-0732">Signal</keyword>
<keyword evidence="3" id="KW-1185">Reference proteome</keyword>
<accession>A0A7W0CS43</accession>
<dbReference type="RefSeq" id="WP_181614898.1">
    <property type="nucleotide sequence ID" value="NZ_BAABAM010000007.1"/>
</dbReference>
<evidence type="ECO:0000256" key="1">
    <source>
        <dbReference type="SAM" id="SignalP"/>
    </source>
</evidence>
<evidence type="ECO:0000313" key="3">
    <source>
        <dbReference type="Proteomes" id="UP000530928"/>
    </source>
</evidence>
<dbReference type="Proteomes" id="UP000530928">
    <property type="component" value="Unassembled WGS sequence"/>
</dbReference>
<gene>
    <name evidence="2" type="ORF">HNR30_007580</name>
</gene>
<dbReference type="InterPro" id="IPR006059">
    <property type="entry name" value="SBP"/>
</dbReference>
<dbReference type="PANTHER" id="PTHR43649">
    <property type="entry name" value="ARABINOSE-BINDING PROTEIN-RELATED"/>
    <property type="match status" value="1"/>
</dbReference>
<proteinExistence type="predicted"/>
<evidence type="ECO:0000313" key="2">
    <source>
        <dbReference type="EMBL" id="MBA2896189.1"/>
    </source>
</evidence>
<dbReference type="EMBL" id="JACDUR010000008">
    <property type="protein sequence ID" value="MBA2896189.1"/>
    <property type="molecule type" value="Genomic_DNA"/>
</dbReference>
<dbReference type="AlphaFoldDB" id="A0A7W0CS43"/>
<name>A0A7W0CS43_9ACTN</name>
<feature type="chain" id="PRO_5039434768" evidence="1">
    <location>
        <begin position="21"/>
        <end position="426"/>
    </location>
</feature>
<organism evidence="2 3">
    <name type="scientific">Nonomuraea soli</name>
    <dbReference type="NCBI Taxonomy" id="1032476"/>
    <lineage>
        <taxon>Bacteria</taxon>
        <taxon>Bacillati</taxon>
        <taxon>Actinomycetota</taxon>
        <taxon>Actinomycetes</taxon>
        <taxon>Streptosporangiales</taxon>
        <taxon>Streptosporangiaceae</taxon>
        <taxon>Nonomuraea</taxon>
    </lineage>
</organism>